<dbReference type="GO" id="GO:0016491">
    <property type="term" value="F:oxidoreductase activity"/>
    <property type="evidence" value="ECO:0007669"/>
    <property type="project" value="UniProtKB-KW"/>
</dbReference>
<dbReference type="Gene3D" id="3.40.605.10">
    <property type="entry name" value="Aldehyde Dehydrogenase, Chain A, domain 1"/>
    <property type="match status" value="1"/>
</dbReference>
<evidence type="ECO:0000313" key="4">
    <source>
        <dbReference type="Proteomes" id="UP000481583"/>
    </source>
</evidence>
<dbReference type="SUPFAM" id="SSF53720">
    <property type="entry name" value="ALDH-like"/>
    <property type="match status" value="1"/>
</dbReference>
<dbReference type="InterPro" id="IPR016161">
    <property type="entry name" value="Ald_DH/histidinol_DH"/>
</dbReference>
<organism evidence="3 4">
    <name type="scientific">Streptomyces coryli</name>
    <dbReference type="NCBI Taxonomy" id="1128680"/>
    <lineage>
        <taxon>Bacteria</taxon>
        <taxon>Bacillati</taxon>
        <taxon>Actinomycetota</taxon>
        <taxon>Actinomycetes</taxon>
        <taxon>Kitasatosporales</taxon>
        <taxon>Streptomycetaceae</taxon>
        <taxon>Streptomyces</taxon>
    </lineage>
</organism>
<dbReference type="Pfam" id="PF00171">
    <property type="entry name" value="Aldedh"/>
    <property type="match status" value="1"/>
</dbReference>
<comment type="caution">
    <text evidence="3">The sequence shown here is derived from an EMBL/GenBank/DDBJ whole genome shotgun (WGS) entry which is preliminary data.</text>
</comment>
<reference evidence="3 4" key="1">
    <citation type="submission" date="2020-02" db="EMBL/GenBank/DDBJ databases">
        <title>Whole-genome analyses of novel actinobacteria.</title>
        <authorList>
            <person name="Sahin N."/>
        </authorList>
    </citation>
    <scope>NUCLEOTIDE SEQUENCE [LARGE SCALE GENOMIC DNA]</scope>
    <source>
        <strain evidence="3 4">A7024</strain>
    </source>
</reference>
<gene>
    <name evidence="3" type="ORF">G5C51_40375</name>
</gene>
<sequence length="295" mass="30815">MSDARLGVLKTYKLYIGGKFPRSESGRVYEVTTSKGEWLANAPQSSRKDARDAVVAARKAFSGWSGATAYNRGQVLYRVAEMLEGRKDQFVREVADAEGLGKSRAAAVVDAAIDRWVWYAGWTDKIAQVVGGGNPVAGPFFNLSSPEPTGVVAVLAPQESSFLGLVSVVAPVIATGNTAVVVSSESAPLPALSLAEVLATSDVPGGVVNVLSGRTAEIAPTLAAHQDVNAIDLTGADPALAKDLETAAADNLKRVLRAGPHDWSQTPGTKRLTAFLETKTVWHPTGSLGVGGSAY</sequence>
<dbReference type="EMBL" id="JAAKZV010000415">
    <property type="protein sequence ID" value="NGN70132.1"/>
    <property type="molecule type" value="Genomic_DNA"/>
</dbReference>
<keyword evidence="1" id="KW-0560">Oxidoreductase</keyword>
<dbReference type="InterPro" id="IPR015590">
    <property type="entry name" value="Aldehyde_DH_dom"/>
</dbReference>
<accession>A0A6G4UDP7</accession>
<proteinExistence type="predicted"/>
<protein>
    <submittedName>
        <fullName evidence="3">Aldehyde dehydrogenase family protein</fullName>
    </submittedName>
</protein>
<dbReference type="AlphaFoldDB" id="A0A6G4UDP7"/>
<dbReference type="RefSeq" id="WP_165245673.1">
    <property type="nucleotide sequence ID" value="NZ_JAAKZV010000415.1"/>
</dbReference>
<evidence type="ECO:0000259" key="2">
    <source>
        <dbReference type="Pfam" id="PF00171"/>
    </source>
</evidence>
<feature type="domain" description="Aldehyde dehydrogenase" evidence="2">
    <location>
        <begin position="25"/>
        <end position="256"/>
    </location>
</feature>
<dbReference type="PANTHER" id="PTHR11699">
    <property type="entry name" value="ALDEHYDE DEHYDROGENASE-RELATED"/>
    <property type="match status" value="1"/>
</dbReference>
<keyword evidence="4" id="KW-1185">Reference proteome</keyword>
<evidence type="ECO:0000313" key="3">
    <source>
        <dbReference type="EMBL" id="NGN70132.1"/>
    </source>
</evidence>
<evidence type="ECO:0000256" key="1">
    <source>
        <dbReference type="ARBA" id="ARBA00023002"/>
    </source>
</evidence>
<dbReference type="Proteomes" id="UP000481583">
    <property type="component" value="Unassembled WGS sequence"/>
</dbReference>
<dbReference type="InterPro" id="IPR016162">
    <property type="entry name" value="Ald_DH_N"/>
</dbReference>
<name>A0A6G4UDP7_9ACTN</name>